<gene>
    <name evidence="1" type="ORF">LVJ81_05185</name>
</gene>
<accession>A0ABY4EDD3</accession>
<proteinExistence type="predicted"/>
<dbReference type="Proteomes" id="UP000832034">
    <property type="component" value="Chromosome"/>
</dbReference>
<dbReference type="EMBL" id="CP091512">
    <property type="protein sequence ID" value="UOO93425.1"/>
    <property type="molecule type" value="Genomic_DNA"/>
</dbReference>
<name>A0ABY4EDD3_VITST</name>
<evidence type="ECO:0000313" key="2">
    <source>
        <dbReference type="Proteomes" id="UP000832034"/>
    </source>
</evidence>
<reference evidence="1" key="1">
    <citation type="submission" date="2021-12" db="EMBL/GenBank/DDBJ databases">
        <authorList>
            <person name="Veyrier F.J."/>
        </authorList>
    </citation>
    <scope>NUCLEOTIDE SEQUENCE</scope>
    <source>
        <strain evidence="1">SAG 1488-6</strain>
    </source>
</reference>
<dbReference type="RefSeq" id="WP_019958910.1">
    <property type="nucleotide sequence ID" value="NZ_CP091512.1"/>
</dbReference>
<organism evidence="1 2">
    <name type="scientific">Vitreoscilla stercoraria</name>
    <dbReference type="NCBI Taxonomy" id="61"/>
    <lineage>
        <taxon>Bacteria</taxon>
        <taxon>Pseudomonadati</taxon>
        <taxon>Pseudomonadota</taxon>
        <taxon>Betaproteobacteria</taxon>
        <taxon>Neisseriales</taxon>
        <taxon>Neisseriaceae</taxon>
        <taxon>Vitreoscilla</taxon>
    </lineage>
</organism>
<evidence type="ECO:0000313" key="1">
    <source>
        <dbReference type="EMBL" id="UOO93425.1"/>
    </source>
</evidence>
<keyword evidence="2" id="KW-1185">Reference proteome</keyword>
<protein>
    <submittedName>
        <fullName evidence="1">Uncharacterized protein</fullName>
    </submittedName>
</protein>
<sequence>MMIQMANGHSIDGDLIVDATLRDSLTPVPVTFEATIRLKESFANQLLEGMEVKVGRDQTPMVIKYVRDSISSVYQGGMVQIRYFIALHKNSEGISHRAVKGIFLENTTLSEIYKACGGKSEIGKDFAVPKFYCFKGETPSYLIARVCQEHGGVVRWMPEGDRLEFTRINDLFGQEPIMKLQTLADYTQKSGFLERHELPAYISCAPDGSIVKGNFDKDRNVEFMPHKTEAQLNSMTDVLLNAKEIPSQFAPDVHSGQLIDGGKIKFAIITAAHSFRQGAGNGGEESQSVFWTGVKQ</sequence>
<reference evidence="1" key="2">
    <citation type="journal article" date="2022" name="Res Sq">
        <title>Evolution of multicellular longitudinally dividing oral cavity symbionts (Neisseriaceae).</title>
        <authorList>
            <person name="Nyongesa S."/>
            <person name="Weber P."/>
            <person name="Bernet E."/>
            <person name="Pullido F."/>
            <person name="Nieckarz M."/>
            <person name="Delaby M."/>
            <person name="Nieves C."/>
            <person name="Viehboeck T."/>
            <person name="Krause N."/>
            <person name="Rivera-Millot A."/>
            <person name="Nakamura A."/>
            <person name="Vischer N."/>
            <person name="VanNieuwenhze M."/>
            <person name="Brun Y."/>
            <person name="Cava F."/>
            <person name="Bulgheresi S."/>
            <person name="Veyrier F."/>
        </authorList>
    </citation>
    <scope>NUCLEOTIDE SEQUENCE</scope>
    <source>
        <strain evidence="1">SAG 1488-6</strain>
    </source>
</reference>